<evidence type="ECO:0000313" key="4">
    <source>
        <dbReference type="Proteomes" id="UP000621436"/>
    </source>
</evidence>
<dbReference type="Gene3D" id="3.30.230.30">
    <property type="entry name" value="Impact, N-terminal domain"/>
    <property type="match status" value="1"/>
</dbReference>
<dbReference type="PROSITE" id="PS00910">
    <property type="entry name" value="UPF0029"/>
    <property type="match status" value="1"/>
</dbReference>
<protein>
    <submittedName>
        <fullName evidence="3">YigZ family protein</fullName>
    </submittedName>
</protein>
<evidence type="ECO:0000256" key="1">
    <source>
        <dbReference type="ARBA" id="ARBA00007665"/>
    </source>
</evidence>
<sequence>MIMVVIYLDKGEEYKTVSSSEEVFNKIKDSKFYGVAKTCSSIGLAEEFIDNIREKHSDANHNVNAYRVYNNNNIIEYADDDGEPAGSSGKPILQQISTRDLINTVVVVTRYFGGTKLGIGGLIRAYGETAKLAIEAAGIKNLILYKKLKFKGPYDYIGNVLGQLEKFKADIKEQGYEEGQFVILAVLKYNIVNNLIKEIREITSDKIEINITDSFYL</sequence>
<dbReference type="SUPFAM" id="SSF54211">
    <property type="entry name" value="Ribosomal protein S5 domain 2-like"/>
    <property type="match status" value="1"/>
</dbReference>
<feature type="domain" description="Impact N-terminal" evidence="2">
    <location>
        <begin position="28"/>
        <end position="134"/>
    </location>
</feature>
<dbReference type="InterPro" id="IPR023582">
    <property type="entry name" value="Impact"/>
</dbReference>
<reference evidence="3" key="1">
    <citation type="submission" date="2020-11" db="EMBL/GenBank/DDBJ databases">
        <title>Halonatronomonas betainensis gen. nov., sp. nov. a novel haloalkaliphilic representative of the family Halanaerobiacae capable of betaine degradation.</title>
        <authorList>
            <person name="Boltyanskaya Y."/>
            <person name="Kevbrin V."/>
            <person name="Detkova E."/>
            <person name="Grouzdev D.S."/>
            <person name="Koziaeva V."/>
            <person name="Zhilina T."/>
        </authorList>
    </citation>
    <scope>NUCLEOTIDE SEQUENCE</scope>
    <source>
        <strain evidence="3">Z-7014</strain>
    </source>
</reference>
<dbReference type="InterPro" id="IPR036956">
    <property type="entry name" value="Impact_N_sf"/>
</dbReference>
<dbReference type="AlphaFoldDB" id="A0A931AWG9"/>
<accession>A0A931AWG9</accession>
<dbReference type="PANTHER" id="PTHR16301">
    <property type="entry name" value="IMPACT-RELATED"/>
    <property type="match status" value="1"/>
</dbReference>
<evidence type="ECO:0000259" key="2">
    <source>
        <dbReference type="Pfam" id="PF01205"/>
    </source>
</evidence>
<gene>
    <name evidence="3" type="ORF">I0Q91_03115</name>
</gene>
<dbReference type="InterPro" id="IPR001498">
    <property type="entry name" value="Impact_N"/>
</dbReference>
<keyword evidence="4" id="KW-1185">Reference proteome</keyword>
<name>A0A931AWG9_9FIRM</name>
<dbReference type="GO" id="GO:0006446">
    <property type="term" value="P:regulation of translational initiation"/>
    <property type="evidence" value="ECO:0007669"/>
    <property type="project" value="TreeGrafter"/>
</dbReference>
<dbReference type="InterPro" id="IPR020569">
    <property type="entry name" value="UPF0029_Impact_CS"/>
</dbReference>
<comment type="similarity">
    <text evidence="1">Belongs to the IMPACT family.</text>
</comment>
<comment type="caution">
    <text evidence="3">The sequence shown here is derived from an EMBL/GenBank/DDBJ whole genome shotgun (WGS) entry which is preliminary data.</text>
</comment>
<dbReference type="EMBL" id="JADPIE010000001">
    <property type="protein sequence ID" value="MBF8436058.1"/>
    <property type="molecule type" value="Genomic_DNA"/>
</dbReference>
<evidence type="ECO:0000313" key="3">
    <source>
        <dbReference type="EMBL" id="MBF8436058.1"/>
    </source>
</evidence>
<dbReference type="GO" id="GO:0005737">
    <property type="term" value="C:cytoplasm"/>
    <property type="evidence" value="ECO:0007669"/>
    <property type="project" value="TreeGrafter"/>
</dbReference>
<proteinExistence type="inferred from homology"/>
<dbReference type="RefSeq" id="WP_270452807.1">
    <property type="nucleotide sequence ID" value="NZ_JADPIE010000001.1"/>
</dbReference>
<dbReference type="Pfam" id="PF01205">
    <property type="entry name" value="Impact_N"/>
    <property type="match status" value="1"/>
</dbReference>
<dbReference type="PANTHER" id="PTHR16301:SF20">
    <property type="entry name" value="IMPACT FAMILY MEMBER YIGZ"/>
    <property type="match status" value="1"/>
</dbReference>
<dbReference type="InterPro" id="IPR020568">
    <property type="entry name" value="Ribosomal_Su5_D2-typ_SF"/>
</dbReference>
<dbReference type="Proteomes" id="UP000621436">
    <property type="component" value="Unassembled WGS sequence"/>
</dbReference>
<organism evidence="3 4">
    <name type="scientific">Halonatronomonas betaini</name>
    <dbReference type="NCBI Taxonomy" id="2778430"/>
    <lineage>
        <taxon>Bacteria</taxon>
        <taxon>Bacillati</taxon>
        <taxon>Bacillota</taxon>
        <taxon>Clostridia</taxon>
        <taxon>Halanaerobiales</taxon>
        <taxon>Halarsenatibacteraceae</taxon>
        <taxon>Halonatronomonas</taxon>
    </lineage>
</organism>